<dbReference type="InterPro" id="IPR029044">
    <property type="entry name" value="Nucleotide-diphossugar_trans"/>
</dbReference>
<feature type="domain" description="Glycosyltransferase 2-like" evidence="1">
    <location>
        <begin position="98"/>
        <end position="205"/>
    </location>
</feature>
<reference evidence="2" key="1">
    <citation type="submission" date="2012-09" db="EMBL/GenBank/DDBJ databases">
        <title>Metagenomic Characterization of a Microbial Community in Wastewater Detects High Levels of Antibiotic Resistance.</title>
        <authorList>
            <person name="Abrams M."/>
            <person name="Caldwell A."/>
            <person name="Vandaei E."/>
            <person name="Lee W."/>
            <person name="Perrott J."/>
            <person name="Khan S.Y."/>
            <person name="Ta J."/>
            <person name="Romero D."/>
            <person name="Nguyen V."/>
            <person name="Pourmand N."/>
            <person name="Ouverney C.C."/>
        </authorList>
    </citation>
    <scope>NUCLEOTIDE SEQUENCE</scope>
</reference>
<dbReference type="CDD" id="cd00761">
    <property type="entry name" value="Glyco_tranf_GTA_type"/>
    <property type="match status" value="1"/>
</dbReference>
<dbReference type="GO" id="GO:0016740">
    <property type="term" value="F:transferase activity"/>
    <property type="evidence" value="ECO:0007669"/>
    <property type="project" value="UniProtKB-KW"/>
</dbReference>
<dbReference type="Gene3D" id="3.90.550.10">
    <property type="entry name" value="Spore Coat Polysaccharide Biosynthesis Protein SpsA, Chain A"/>
    <property type="match status" value="1"/>
</dbReference>
<name>L7W1F3_9BACT</name>
<dbReference type="InterPro" id="IPR001173">
    <property type="entry name" value="Glyco_trans_2-like"/>
</dbReference>
<evidence type="ECO:0000313" key="2">
    <source>
        <dbReference type="EMBL" id="AGC72370.1"/>
    </source>
</evidence>
<keyword evidence="2" id="KW-0808">Transferase</keyword>
<proteinExistence type="predicted"/>
<organism evidence="2">
    <name type="scientific">uncultured bacterium A1Q1_fos_15</name>
    <dbReference type="NCBI Taxonomy" id="1256548"/>
    <lineage>
        <taxon>Bacteria</taxon>
        <taxon>environmental samples</taxon>
    </lineage>
</organism>
<accession>L7W1F3</accession>
<dbReference type="AlphaFoldDB" id="L7W1F3"/>
<dbReference type="SUPFAM" id="SSF53448">
    <property type="entry name" value="Nucleotide-diphospho-sugar transferases"/>
    <property type="match status" value="1"/>
</dbReference>
<evidence type="ECO:0000259" key="1">
    <source>
        <dbReference type="Pfam" id="PF00535"/>
    </source>
</evidence>
<dbReference type="Pfam" id="PF00535">
    <property type="entry name" value="Glycos_transf_2"/>
    <property type="match status" value="1"/>
</dbReference>
<sequence>MSRSRERNAERGRISDLITHINPSISPRLRQRQIANLAPENRAHAVALAMLDSDTQGEGPEWHQNVGPSPSAERHVRYRSAAATELKVMTGRDLSATIVCVTNRPEFMGQIHENIARQVGVDFDVVVVLHGLDVDLEEIRQRFADLPSVYVRSVGADSTLGDGLNLGIELGRGRYIAKFDDDDLYGPNYLFDQIVAHQYARAAIVGKHTYLAYLRSSDQVIERFPGHEHSYVASLAGGTLVLDRSRLGVVRFPSLDLGEDQGIIRNCLRHGMSVYSTDRFNYVQIRGGWNTWVIDDDRFAAGATRLGSGPPEPIAFV</sequence>
<dbReference type="EMBL" id="JX649900">
    <property type="protein sequence ID" value="AGC72370.1"/>
    <property type="molecule type" value="Genomic_DNA"/>
</dbReference>
<protein>
    <submittedName>
        <fullName evidence="2">Putative and glycosyltransferase fusion protein</fullName>
    </submittedName>
</protein>